<dbReference type="WBParaSite" id="ES5_v2.g30141.t1">
    <property type="protein sequence ID" value="ES5_v2.g30141.t1"/>
    <property type="gene ID" value="ES5_v2.g30141"/>
</dbReference>
<organism evidence="1 2">
    <name type="scientific">Panagrolaimus sp. ES5</name>
    <dbReference type="NCBI Taxonomy" id="591445"/>
    <lineage>
        <taxon>Eukaryota</taxon>
        <taxon>Metazoa</taxon>
        <taxon>Ecdysozoa</taxon>
        <taxon>Nematoda</taxon>
        <taxon>Chromadorea</taxon>
        <taxon>Rhabditida</taxon>
        <taxon>Tylenchina</taxon>
        <taxon>Panagrolaimomorpha</taxon>
        <taxon>Panagrolaimoidea</taxon>
        <taxon>Panagrolaimidae</taxon>
        <taxon>Panagrolaimus</taxon>
    </lineage>
</organism>
<sequence>MRHNLGANYALNPNVPQQSLFGNYYQFGKKAVAASATTSD</sequence>
<accession>A0AC34GKC2</accession>
<evidence type="ECO:0000313" key="1">
    <source>
        <dbReference type="Proteomes" id="UP000887579"/>
    </source>
</evidence>
<dbReference type="Proteomes" id="UP000887579">
    <property type="component" value="Unplaced"/>
</dbReference>
<evidence type="ECO:0000313" key="2">
    <source>
        <dbReference type="WBParaSite" id="ES5_v2.g30141.t1"/>
    </source>
</evidence>
<reference evidence="2" key="1">
    <citation type="submission" date="2022-11" db="UniProtKB">
        <authorList>
            <consortium name="WormBaseParasite"/>
        </authorList>
    </citation>
    <scope>IDENTIFICATION</scope>
</reference>
<proteinExistence type="predicted"/>
<protein>
    <submittedName>
        <fullName evidence="2">Uncharacterized protein</fullName>
    </submittedName>
</protein>
<name>A0AC34GKC2_9BILA</name>